<proteinExistence type="predicted"/>
<protein>
    <submittedName>
        <fullName evidence="2">Uncharacterized protein</fullName>
    </submittedName>
</protein>
<keyword evidence="1" id="KW-0812">Transmembrane</keyword>
<evidence type="ECO:0000313" key="2">
    <source>
        <dbReference type="EMBL" id="ADB37681.1"/>
    </source>
</evidence>
<feature type="transmembrane region" description="Helical" evidence="1">
    <location>
        <begin position="61"/>
        <end position="79"/>
    </location>
</feature>
<accession>D2QPU8</accession>
<gene>
    <name evidence="2" type="ordered locus">Slin_1634</name>
</gene>
<dbReference type="eggNOG" id="ENOG5030C5C">
    <property type="taxonomic scope" value="Bacteria"/>
</dbReference>
<keyword evidence="1" id="KW-0472">Membrane</keyword>
<feature type="transmembrane region" description="Helical" evidence="1">
    <location>
        <begin position="6"/>
        <end position="24"/>
    </location>
</feature>
<sequence length="236" mass="26462">MEQLPLYIPVLFGLTVLLAGWLFAKATPASNTFLIVLAGWITFQSIVGLTGFYTVNTVPPRFLLLLIPPTLTIVALMSMARGKTFIDQLDIRALTLFHVVRIPVEIVLLWLFMHKTIPELMTFEGRNFDIISGLSAPFVYRFGFAGNRVNKPLLLIWNLVCLVLVVNIVVNALLSAPTPFQQFAFEQPNIAIGYFPFNLLPSCLVPLVILAHLVTIRQLLSKEPVSTKQQAYSHER</sequence>
<reference evidence="2 3" key="1">
    <citation type="journal article" date="2010" name="Stand. Genomic Sci.">
        <title>Complete genome sequence of Spirosoma linguale type strain (1).</title>
        <authorList>
            <person name="Lail K."/>
            <person name="Sikorski J."/>
            <person name="Saunders E."/>
            <person name="Lapidus A."/>
            <person name="Glavina Del Rio T."/>
            <person name="Copeland A."/>
            <person name="Tice H."/>
            <person name="Cheng J.-F."/>
            <person name="Lucas S."/>
            <person name="Nolan M."/>
            <person name="Bruce D."/>
            <person name="Goodwin L."/>
            <person name="Pitluck S."/>
            <person name="Ivanova N."/>
            <person name="Mavromatis K."/>
            <person name="Ovchinnikova G."/>
            <person name="Pati A."/>
            <person name="Chen A."/>
            <person name="Palaniappan K."/>
            <person name="Land M."/>
            <person name="Hauser L."/>
            <person name="Chang Y.-J."/>
            <person name="Jeffries C.D."/>
            <person name="Chain P."/>
            <person name="Brettin T."/>
            <person name="Detter J.C."/>
            <person name="Schuetze A."/>
            <person name="Rohde M."/>
            <person name="Tindall B.J."/>
            <person name="Goeker M."/>
            <person name="Bristow J."/>
            <person name="Eisen J.A."/>
            <person name="Markowitz V."/>
            <person name="Hugenholtz P."/>
            <person name="Kyrpides N.C."/>
            <person name="Klenk H.-P."/>
            <person name="Chen F."/>
        </authorList>
    </citation>
    <scope>NUCLEOTIDE SEQUENCE [LARGE SCALE GENOMIC DNA]</scope>
    <source>
        <strain evidence="3">ATCC 33905 / DSM 74 / LMG 10896 / Claus 1</strain>
    </source>
</reference>
<keyword evidence="3" id="KW-1185">Reference proteome</keyword>
<dbReference type="HOGENOM" id="CLU_084444_0_0_10"/>
<keyword evidence="1" id="KW-1133">Transmembrane helix</keyword>
<feature type="transmembrane region" description="Helical" evidence="1">
    <location>
        <begin position="155"/>
        <end position="174"/>
    </location>
</feature>
<feature type="transmembrane region" description="Helical" evidence="1">
    <location>
        <begin position="91"/>
        <end position="113"/>
    </location>
</feature>
<dbReference type="EMBL" id="CP001769">
    <property type="protein sequence ID" value="ADB37681.1"/>
    <property type="molecule type" value="Genomic_DNA"/>
</dbReference>
<feature type="transmembrane region" description="Helical" evidence="1">
    <location>
        <begin position="194"/>
        <end position="214"/>
    </location>
</feature>
<evidence type="ECO:0000313" key="3">
    <source>
        <dbReference type="Proteomes" id="UP000002028"/>
    </source>
</evidence>
<dbReference type="STRING" id="504472.Slin_1634"/>
<dbReference type="Proteomes" id="UP000002028">
    <property type="component" value="Chromosome"/>
</dbReference>
<name>D2QPU8_SPILD</name>
<dbReference type="AlphaFoldDB" id="D2QPU8"/>
<dbReference type="KEGG" id="sli:Slin_1634"/>
<feature type="transmembrane region" description="Helical" evidence="1">
    <location>
        <begin position="33"/>
        <end position="55"/>
    </location>
</feature>
<organism evidence="2 3">
    <name type="scientific">Spirosoma linguale (strain ATCC 33905 / DSM 74 / LMG 10896 / Claus 1)</name>
    <dbReference type="NCBI Taxonomy" id="504472"/>
    <lineage>
        <taxon>Bacteria</taxon>
        <taxon>Pseudomonadati</taxon>
        <taxon>Bacteroidota</taxon>
        <taxon>Cytophagia</taxon>
        <taxon>Cytophagales</taxon>
        <taxon>Cytophagaceae</taxon>
        <taxon>Spirosoma</taxon>
    </lineage>
</organism>
<dbReference type="RefSeq" id="WP_012926232.1">
    <property type="nucleotide sequence ID" value="NC_013730.1"/>
</dbReference>
<evidence type="ECO:0000256" key="1">
    <source>
        <dbReference type="SAM" id="Phobius"/>
    </source>
</evidence>